<organism evidence="4 5">
    <name type="scientific">Leucobacter iarius</name>
    <dbReference type="NCBI Taxonomy" id="333963"/>
    <lineage>
        <taxon>Bacteria</taxon>
        <taxon>Bacillati</taxon>
        <taxon>Actinomycetota</taxon>
        <taxon>Actinomycetes</taxon>
        <taxon>Micrococcales</taxon>
        <taxon>Microbacteriaceae</taxon>
        <taxon>Leucobacter</taxon>
    </lineage>
</organism>
<accession>A0ABP4XJD6</accession>
<name>A0ABP4XJD6_9MICO</name>
<feature type="region of interest" description="Disordered" evidence="1">
    <location>
        <begin position="179"/>
        <end position="225"/>
    </location>
</feature>
<evidence type="ECO:0000259" key="3">
    <source>
        <dbReference type="Pfam" id="PF03703"/>
    </source>
</evidence>
<keyword evidence="2" id="KW-1133">Transmembrane helix</keyword>
<dbReference type="RefSeq" id="WP_344029532.1">
    <property type="nucleotide sequence ID" value="NZ_BAAAOB010000001.1"/>
</dbReference>
<keyword evidence="5" id="KW-1185">Reference proteome</keyword>
<sequence>MSEFFPEHRAVGAAAPAAQLRPESVVFRSHRHGRRLVLPVIVLCAVAAAAGFWAGALPEAWMNLAVAAGAALIALLLGLGPIVGWLADRITVTTRRVIMHRGVLIRRRSEIPLSRIREVRSRRGIGQRMIGSGDIELFVGAEPPTRLHDLPAVERAVDALQELIEENYRAGLGGGSGGAGAGGAGGAGAGGETGQAPFGWFDTAQPPQRPAPPFDPTATRILPGP</sequence>
<feature type="domain" description="YdbS-like PH" evidence="3">
    <location>
        <begin position="85"/>
        <end position="155"/>
    </location>
</feature>
<keyword evidence="2" id="KW-0812">Transmembrane</keyword>
<protein>
    <recommendedName>
        <fullName evidence="3">YdbS-like PH domain-containing protein</fullName>
    </recommendedName>
</protein>
<comment type="caution">
    <text evidence="4">The sequence shown here is derived from an EMBL/GenBank/DDBJ whole genome shotgun (WGS) entry which is preliminary data.</text>
</comment>
<evidence type="ECO:0000256" key="1">
    <source>
        <dbReference type="SAM" id="MobiDB-lite"/>
    </source>
</evidence>
<reference evidence="5" key="1">
    <citation type="journal article" date="2019" name="Int. J. Syst. Evol. Microbiol.">
        <title>The Global Catalogue of Microorganisms (GCM) 10K type strain sequencing project: providing services to taxonomists for standard genome sequencing and annotation.</title>
        <authorList>
            <consortium name="The Broad Institute Genomics Platform"/>
            <consortium name="The Broad Institute Genome Sequencing Center for Infectious Disease"/>
            <person name="Wu L."/>
            <person name="Ma J."/>
        </authorList>
    </citation>
    <scope>NUCLEOTIDE SEQUENCE [LARGE SCALE GENOMIC DNA]</scope>
    <source>
        <strain evidence="5">JCM 14736</strain>
    </source>
</reference>
<gene>
    <name evidence="4" type="ORF">GCM10009768_07610</name>
</gene>
<dbReference type="InterPro" id="IPR005182">
    <property type="entry name" value="YdbS-like_PH"/>
</dbReference>
<feature type="transmembrane region" description="Helical" evidence="2">
    <location>
        <begin position="36"/>
        <end position="54"/>
    </location>
</feature>
<evidence type="ECO:0000313" key="4">
    <source>
        <dbReference type="EMBL" id="GAA1781123.1"/>
    </source>
</evidence>
<dbReference type="PANTHER" id="PTHR34473:SF2">
    <property type="entry name" value="UPF0699 TRANSMEMBRANE PROTEIN YDBT"/>
    <property type="match status" value="1"/>
</dbReference>
<feature type="transmembrane region" description="Helical" evidence="2">
    <location>
        <begin position="60"/>
        <end position="86"/>
    </location>
</feature>
<dbReference type="Pfam" id="PF03703">
    <property type="entry name" value="bPH_2"/>
    <property type="match status" value="1"/>
</dbReference>
<dbReference type="Proteomes" id="UP001500851">
    <property type="component" value="Unassembled WGS sequence"/>
</dbReference>
<feature type="compositionally biased region" description="Gly residues" evidence="1">
    <location>
        <begin position="179"/>
        <end position="193"/>
    </location>
</feature>
<keyword evidence="2" id="KW-0472">Membrane</keyword>
<evidence type="ECO:0000256" key="2">
    <source>
        <dbReference type="SAM" id="Phobius"/>
    </source>
</evidence>
<proteinExistence type="predicted"/>
<dbReference type="EMBL" id="BAAAOB010000001">
    <property type="protein sequence ID" value="GAA1781123.1"/>
    <property type="molecule type" value="Genomic_DNA"/>
</dbReference>
<evidence type="ECO:0000313" key="5">
    <source>
        <dbReference type="Proteomes" id="UP001500851"/>
    </source>
</evidence>
<dbReference type="PANTHER" id="PTHR34473">
    <property type="entry name" value="UPF0699 TRANSMEMBRANE PROTEIN YDBS"/>
    <property type="match status" value="1"/>
</dbReference>